<dbReference type="PROSITE" id="PS01124">
    <property type="entry name" value="HTH_ARAC_FAMILY_2"/>
    <property type="match status" value="1"/>
</dbReference>
<dbReference type="PRINTS" id="PR00032">
    <property type="entry name" value="HTHARAC"/>
</dbReference>
<dbReference type="InterPro" id="IPR020449">
    <property type="entry name" value="Tscrpt_reg_AraC-type_HTH"/>
</dbReference>
<evidence type="ECO:0000259" key="4">
    <source>
        <dbReference type="PROSITE" id="PS01124"/>
    </source>
</evidence>
<dbReference type="AlphaFoldDB" id="A0A3B0VK17"/>
<dbReference type="SMART" id="SM00342">
    <property type="entry name" value="HTH_ARAC"/>
    <property type="match status" value="1"/>
</dbReference>
<dbReference type="EMBL" id="UOFB01000003">
    <property type="protein sequence ID" value="VAW43895.1"/>
    <property type="molecule type" value="Genomic_DNA"/>
</dbReference>
<dbReference type="SUPFAM" id="SSF46689">
    <property type="entry name" value="Homeodomain-like"/>
    <property type="match status" value="1"/>
</dbReference>
<dbReference type="GO" id="GO:0005829">
    <property type="term" value="C:cytosol"/>
    <property type="evidence" value="ECO:0007669"/>
    <property type="project" value="TreeGrafter"/>
</dbReference>
<gene>
    <name evidence="5" type="ORF">MNBD_GAMMA04-1828</name>
</gene>
<evidence type="ECO:0000256" key="2">
    <source>
        <dbReference type="ARBA" id="ARBA00023125"/>
    </source>
</evidence>
<dbReference type="InterPro" id="IPR018060">
    <property type="entry name" value="HTH_AraC"/>
</dbReference>
<organism evidence="5">
    <name type="scientific">hydrothermal vent metagenome</name>
    <dbReference type="NCBI Taxonomy" id="652676"/>
    <lineage>
        <taxon>unclassified sequences</taxon>
        <taxon>metagenomes</taxon>
        <taxon>ecological metagenomes</taxon>
    </lineage>
</organism>
<accession>A0A3B0VK17</accession>
<keyword evidence="3" id="KW-0804">Transcription</keyword>
<dbReference type="Pfam" id="PF12833">
    <property type="entry name" value="HTH_18"/>
    <property type="match status" value="1"/>
</dbReference>
<dbReference type="InterPro" id="IPR009057">
    <property type="entry name" value="Homeodomain-like_sf"/>
</dbReference>
<proteinExistence type="predicted"/>
<dbReference type="PANTHER" id="PTHR47894:SF4">
    <property type="entry name" value="HTH-TYPE TRANSCRIPTIONAL REGULATOR GADX"/>
    <property type="match status" value="1"/>
</dbReference>
<name>A0A3B0VK17_9ZZZZ</name>
<evidence type="ECO:0000313" key="5">
    <source>
        <dbReference type="EMBL" id="VAW43895.1"/>
    </source>
</evidence>
<reference evidence="5" key="1">
    <citation type="submission" date="2018-06" db="EMBL/GenBank/DDBJ databases">
        <authorList>
            <person name="Zhirakovskaya E."/>
        </authorList>
    </citation>
    <scope>NUCLEOTIDE SEQUENCE</scope>
</reference>
<feature type="domain" description="HTH araC/xylS-type" evidence="4">
    <location>
        <begin position="163"/>
        <end position="264"/>
    </location>
</feature>
<dbReference type="Gene3D" id="1.10.10.60">
    <property type="entry name" value="Homeodomain-like"/>
    <property type="match status" value="1"/>
</dbReference>
<sequence>MENLLRVIKNTLNENRERPFAVYTSIKEQNLLNVPIAKPLLIVVLSGYKELDIDNELTCYSGEFIFLSDCPAIGVRNIPKNKEYFALLIEFDYQDFNGLQINASNKKDYFIGKVTPTLEKCLQQFVEISAWTPEQVWSLRKREIISLLCHMGHRDILSLLSSPKIKNRLHEMFVDQGFHTLTIEHICEQLTMSESTLRRKLKLEGTSVQKIKDQARLGLAFHLLQTTRNPIGVIADKCGYQSQSRFTERFKRRFGLTPSELRKTKMTD</sequence>
<dbReference type="GO" id="GO:0000976">
    <property type="term" value="F:transcription cis-regulatory region binding"/>
    <property type="evidence" value="ECO:0007669"/>
    <property type="project" value="TreeGrafter"/>
</dbReference>
<keyword evidence="2" id="KW-0238">DNA-binding</keyword>
<dbReference type="PANTHER" id="PTHR47894">
    <property type="entry name" value="HTH-TYPE TRANSCRIPTIONAL REGULATOR GADX"/>
    <property type="match status" value="1"/>
</dbReference>
<protein>
    <submittedName>
        <fullName evidence="5">Transcriptional regulator, AraC family</fullName>
    </submittedName>
</protein>
<dbReference type="GO" id="GO:0003700">
    <property type="term" value="F:DNA-binding transcription factor activity"/>
    <property type="evidence" value="ECO:0007669"/>
    <property type="project" value="InterPro"/>
</dbReference>
<evidence type="ECO:0000256" key="1">
    <source>
        <dbReference type="ARBA" id="ARBA00023015"/>
    </source>
</evidence>
<evidence type="ECO:0000256" key="3">
    <source>
        <dbReference type="ARBA" id="ARBA00023163"/>
    </source>
</evidence>
<keyword evidence="1" id="KW-0805">Transcription regulation</keyword>